<dbReference type="Pfam" id="PF11316">
    <property type="entry name" value="Rhamno_transf"/>
    <property type="match status" value="1"/>
</dbReference>
<accession>A0AA41Z126</accession>
<sequence length="287" mass="33261">MQQRARVVHVILTRFNCRFVDKDFPARTQPGWLESRFELFERYCLPTMKAQTDQNFEWAVFFDAQTPDPFIRRARELFKDHPNFHIRFLEVYTGQHLKDDLKLLLADRCDWLVSTRLDNDDGLGATFVEQVQRQVAAGRREAINFAKGLLLGLKGLYVSRQASNAFLSLSEPFDGFETVLYCPHKEMSRFVPIRDVEAPPLWLQVIHGGNISNKLRGRRMLRAKLPSGFESVPELSTPTVKESAMVVYVENMTVALVWAARDFAAQAYRRLRALFRRQSPDLIKPVR</sequence>
<dbReference type="EMBL" id="JAMOIM010000006">
    <property type="protein sequence ID" value="MCW6508558.1"/>
    <property type="molecule type" value="Genomic_DNA"/>
</dbReference>
<dbReference type="Proteomes" id="UP001165667">
    <property type="component" value="Unassembled WGS sequence"/>
</dbReference>
<reference evidence="1" key="1">
    <citation type="submission" date="2022-05" db="EMBL/GenBank/DDBJ databases">
        <authorList>
            <person name="Pankratov T."/>
        </authorList>
    </citation>
    <scope>NUCLEOTIDE SEQUENCE</scope>
    <source>
        <strain evidence="1">BP6-180914</strain>
    </source>
</reference>
<keyword evidence="1" id="KW-0808">Transferase</keyword>
<dbReference type="InterPro" id="IPR021466">
    <property type="entry name" value="Put_rhamnosyl_transferase"/>
</dbReference>
<proteinExistence type="predicted"/>
<comment type="caution">
    <text evidence="1">The sequence shown here is derived from an EMBL/GenBank/DDBJ whole genome shotgun (WGS) entry which is preliminary data.</text>
</comment>
<protein>
    <submittedName>
        <fullName evidence="1">Rhamnosyl transferase</fullName>
    </submittedName>
</protein>
<name>A0AA41Z126_9HYPH</name>
<organism evidence="1 2">
    <name type="scientific">Lichenifustis flavocetrariae</name>
    <dbReference type="NCBI Taxonomy" id="2949735"/>
    <lineage>
        <taxon>Bacteria</taxon>
        <taxon>Pseudomonadati</taxon>
        <taxon>Pseudomonadota</taxon>
        <taxon>Alphaproteobacteria</taxon>
        <taxon>Hyphomicrobiales</taxon>
        <taxon>Lichenihabitantaceae</taxon>
        <taxon>Lichenifustis</taxon>
    </lineage>
</organism>
<gene>
    <name evidence="1" type="ORF">M8523_11065</name>
</gene>
<keyword evidence="2" id="KW-1185">Reference proteome</keyword>
<dbReference type="GO" id="GO:0016740">
    <property type="term" value="F:transferase activity"/>
    <property type="evidence" value="ECO:0007669"/>
    <property type="project" value="UniProtKB-KW"/>
</dbReference>
<evidence type="ECO:0000313" key="2">
    <source>
        <dbReference type="Proteomes" id="UP001165667"/>
    </source>
</evidence>
<dbReference type="AlphaFoldDB" id="A0AA41Z126"/>
<dbReference type="RefSeq" id="WP_282584928.1">
    <property type="nucleotide sequence ID" value="NZ_JAMOIM010000006.1"/>
</dbReference>
<evidence type="ECO:0000313" key="1">
    <source>
        <dbReference type="EMBL" id="MCW6508558.1"/>
    </source>
</evidence>